<feature type="domain" description="MOSC" evidence="1">
    <location>
        <begin position="81"/>
        <end position="228"/>
    </location>
</feature>
<accession>A0ABT0GX57</accession>
<comment type="caution">
    <text evidence="2">The sequence shown here is derived from an EMBL/GenBank/DDBJ whole genome shotgun (WGS) entry which is preliminary data.</text>
</comment>
<dbReference type="PROSITE" id="PS51340">
    <property type="entry name" value="MOSC"/>
    <property type="match status" value="1"/>
</dbReference>
<dbReference type="EMBL" id="JALNMJ010000013">
    <property type="protein sequence ID" value="MCK7614033.1"/>
    <property type="molecule type" value="Genomic_DNA"/>
</dbReference>
<dbReference type="Pfam" id="PF03476">
    <property type="entry name" value="MOSC_N"/>
    <property type="match status" value="1"/>
</dbReference>
<evidence type="ECO:0000259" key="1">
    <source>
        <dbReference type="PROSITE" id="PS51340"/>
    </source>
</evidence>
<dbReference type="Proteomes" id="UP001431221">
    <property type="component" value="Unassembled WGS sequence"/>
</dbReference>
<evidence type="ECO:0000313" key="3">
    <source>
        <dbReference type="Proteomes" id="UP001431221"/>
    </source>
</evidence>
<dbReference type="SUPFAM" id="SSF50800">
    <property type="entry name" value="PK beta-barrel domain-like"/>
    <property type="match status" value="1"/>
</dbReference>
<gene>
    <name evidence="2" type="ORF">M0H32_17835</name>
</gene>
<dbReference type="InterPro" id="IPR005302">
    <property type="entry name" value="MoCF_Sase_C"/>
</dbReference>
<dbReference type="PANTHER" id="PTHR36930:SF1">
    <property type="entry name" value="MOSC DOMAIN-CONTAINING PROTEIN"/>
    <property type="match status" value="1"/>
</dbReference>
<dbReference type="InterPro" id="IPR052716">
    <property type="entry name" value="MOSC_domain"/>
</dbReference>
<dbReference type="InterPro" id="IPR011037">
    <property type="entry name" value="Pyrv_Knase-like_insert_dom_sf"/>
</dbReference>
<reference evidence="2" key="1">
    <citation type="submission" date="2022-04" db="EMBL/GenBank/DDBJ databases">
        <title>Roseibium sp. CAU 1639 isolated from mud.</title>
        <authorList>
            <person name="Kim W."/>
        </authorList>
    </citation>
    <scope>NUCLEOTIDE SEQUENCE</scope>
    <source>
        <strain evidence="2">CAU 1639</strain>
    </source>
</reference>
<protein>
    <submittedName>
        <fullName evidence="2">MOSC domain-containing protein</fullName>
    </submittedName>
</protein>
<organism evidence="2 3">
    <name type="scientific">Roseibium sediminicola</name>
    <dbReference type="NCBI Taxonomy" id="2933272"/>
    <lineage>
        <taxon>Bacteria</taxon>
        <taxon>Pseudomonadati</taxon>
        <taxon>Pseudomonadota</taxon>
        <taxon>Alphaproteobacteria</taxon>
        <taxon>Hyphomicrobiales</taxon>
        <taxon>Stappiaceae</taxon>
        <taxon>Roseibium</taxon>
    </lineage>
</organism>
<name>A0ABT0GX57_9HYPH</name>
<proteinExistence type="predicted"/>
<dbReference type="RefSeq" id="WP_248156400.1">
    <property type="nucleotide sequence ID" value="NZ_JALNMJ010000013.1"/>
</dbReference>
<dbReference type="InterPro" id="IPR005303">
    <property type="entry name" value="MOCOS_middle"/>
</dbReference>
<sequence length="245" mass="27169">MRVQALWQYPIKSLLGEPQKHLNVDTRGVVGDRLFAIVDAQGKLGSGKTTRRFKRIDGLFSLRAMTDGEALRIGFPDGRWTEISRATLNDELSGFLGEPVTIQQEQDVPHHDDAAVHVLLSTELQALQDDLPEVRIDPRRFRANIVLDSPKYITADGLMGRTLTLGSTRLLVTHKTERCGMVTMAQDDLTFAPQILRKIAQQFDVHFGVYAKVLRPGSISLGDAVAVSSEGAAQLPMRHADMPFK</sequence>
<dbReference type="Pfam" id="PF03473">
    <property type="entry name" value="MOSC"/>
    <property type="match status" value="1"/>
</dbReference>
<dbReference type="Gene3D" id="2.40.33.20">
    <property type="entry name" value="PK beta-barrel domain-like"/>
    <property type="match status" value="1"/>
</dbReference>
<keyword evidence="3" id="KW-1185">Reference proteome</keyword>
<evidence type="ECO:0000313" key="2">
    <source>
        <dbReference type="EMBL" id="MCK7614033.1"/>
    </source>
</evidence>
<dbReference type="PANTHER" id="PTHR36930">
    <property type="entry name" value="METAL-SULFUR CLUSTER BIOSYNTHESIS PROTEINS YUAD-RELATED"/>
    <property type="match status" value="1"/>
</dbReference>